<sequence length="224" mass="25649">MSFGCPHSLLFLLLLVVSSLAATAHGRLSLDYYSKTCPDFPSILLSTITSKQLSTPTTAPGLLRLFLHNCLPGSYDSSFLLSPERSSYGKYKYPFAAKHSREREYPQQFQLPRLIRKLNIVLRRERKIYVLEDEPLKEPAPDASEDDQSYYSQYMKDALDIQCIVLSSMSPELQRQHENMCAREIDQHLHELFQENARVEKYETSCAPFRTMLVEGNPVGSHVL</sequence>
<organism evidence="1 2">
    <name type="scientific">Melastoma candidum</name>
    <dbReference type="NCBI Taxonomy" id="119954"/>
    <lineage>
        <taxon>Eukaryota</taxon>
        <taxon>Viridiplantae</taxon>
        <taxon>Streptophyta</taxon>
        <taxon>Embryophyta</taxon>
        <taxon>Tracheophyta</taxon>
        <taxon>Spermatophyta</taxon>
        <taxon>Magnoliopsida</taxon>
        <taxon>eudicotyledons</taxon>
        <taxon>Gunneridae</taxon>
        <taxon>Pentapetalae</taxon>
        <taxon>rosids</taxon>
        <taxon>malvids</taxon>
        <taxon>Myrtales</taxon>
        <taxon>Melastomataceae</taxon>
        <taxon>Melastomatoideae</taxon>
        <taxon>Melastomateae</taxon>
        <taxon>Melastoma</taxon>
    </lineage>
</organism>
<keyword evidence="2" id="KW-1185">Reference proteome</keyword>
<dbReference type="EMBL" id="CM042880">
    <property type="protein sequence ID" value="KAI4387758.1"/>
    <property type="molecule type" value="Genomic_DNA"/>
</dbReference>
<name>A0ACB9SAS8_9MYRT</name>
<proteinExistence type="predicted"/>
<evidence type="ECO:0000313" key="1">
    <source>
        <dbReference type="EMBL" id="KAI4387758.1"/>
    </source>
</evidence>
<reference evidence="2" key="1">
    <citation type="journal article" date="2023" name="Front. Plant Sci.">
        <title>Chromosomal-level genome assembly of Melastoma candidum provides insights into trichome evolution.</title>
        <authorList>
            <person name="Zhong Y."/>
            <person name="Wu W."/>
            <person name="Sun C."/>
            <person name="Zou P."/>
            <person name="Liu Y."/>
            <person name="Dai S."/>
            <person name="Zhou R."/>
        </authorList>
    </citation>
    <scope>NUCLEOTIDE SEQUENCE [LARGE SCALE GENOMIC DNA]</scope>
</reference>
<gene>
    <name evidence="1" type="ORF">MLD38_000164</name>
</gene>
<evidence type="ECO:0000313" key="2">
    <source>
        <dbReference type="Proteomes" id="UP001057402"/>
    </source>
</evidence>
<dbReference type="Proteomes" id="UP001057402">
    <property type="component" value="Chromosome 1"/>
</dbReference>
<protein>
    <submittedName>
        <fullName evidence="1">Uncharacterized protein</fullName>
    </submittedName>
</protein>
<accession>A0ACB9SAS8</accession>
<comment type="caution">
    <text evidence="1">The sequence shown here is derived from an EMBL/GenBank/DDBJ whole genome shotgun (WGS) entry which is preliminary data.</text>
</comment>